<organism evidence="2 3">
    <name type="scientific">Pseudoalteromonas qingdaonensis</name>
    <dbReference type="NCBI Taxonomy" id="3131913"/>
    <lineage>
        <taxon>Bacteria</taxon>
        <taxon>Pseudomonadati</taxon>
        <taxon>Pseudomonadota</taxon>
        <taxon>Gammaproteobacteria</taxon>
        <taxon>Alteromonadales</taxon>
        <taxon>Pseudoalteromonadaceae</taxon>
        <taxon>Pseudoalteromonas</taxon>
    </lineage>
</organism>
<sequence length="148" mass="17495">MLSLEEQVNMHKLDYSTLINLQPLHILYLLDMKPSQRLNKAAFIAKHKYYWSDTSLTLYRSKRSSLGNLLWGLNALNFLMIFLGWPFMLTQMLSEPVNTPAYIALFLFSAALPFIYKKTKTQVTRFYPYLVFHRNKGMVEHYHNKVLQ</sequence>
<name>A0ABU9MY00_9GAMM</name>
<accession>A0ABU9MY00</accession>
<keyword evidence="3" id="KW-1185">Reference proteome</keyword>
<feature type="transmembrane region" description="Helical" evidence="1">
    <location>
        <begin position="69"/>
        <end position="87"/>
    </location>
</feature>
<keyword evidence="1" id="KW-1133">Transmembrane helix</keyword>
<gene>
    <name evidence="2" type="ORF">WCN91_05550</name>
</gene>
<comment type="caution">
    <text evidence="2">The sequence shown here is derived from an EMBL/GenBank/DDBJ whole genome shotgun (WGS) entry which is preliminary data.</text>
</comment>
<protein>
    <submittedName>
        <fullName evidence="2">Uncharacterized protein</fullName>
    </submittedName>
</protein>
<keyword evidence="1" id="KW-0472">Membrane</keyword>
<evidence type="ECO:0000313" key="3">
    <source>
        <dbReference type="Proteomes" id="UP001447008"/>
    </source>
</evidence>
<evidence type="ECO:0000256" key="1">
    <source>
        <dbReference type="SAM" id="Phobius"/>
    </source>
</evidence>
<dbReference type="RefSeq" id="WP_342677081.1">
    <property type="nucleotide sequence ID" value="NZ_JBCGCU010000004.1"/>
</dbReference>
<evidence type="ECO:0000313" key="2">
    <source>
        <dbReference type="EMBL" id="MEM0514895.1"/>
    </source>
</evidence>
<keyword evidence="1" id="KW-0812">Transmembrane</keyword>
<feature type="transmembrane region" description="Helical" evidence="1">
    <location>
        <begin position="99"/>
        <end position="116"/>
    </location>
</feature>
<dbReference type="EMBL" id="JBCGCU010000004">
    <property type="protein sequence ID" value="MEM0514895.1"/>
    <property type="molecule type" value="Genomic_DNA"/>
</dbReference>
<proteinExistence type="predicted"/>
<reference evidence="2 3" key="1">
    <citation type="submission" date="2024-03" db="EMBL/GenBank/DDBJ databases">
        <title>Pseudoalteromonas qingdaonensis sp. nov., isolated from the intestines of marine benthic organisms.</title>
        <authorList>
            <person name="Lin X."/>
            <person name="Fang S."/>
            <person name="Hu X."/>
        </authorList>
    </citation>
    <scope>NUCLEOTIDE SEQUENCE [LARGE SCALE GENOMIC DNA]</scope>
    <source>
        <strain evidence="2 3">YIC-827</strain>
    </source>
</reference>
<dbReference type="Proteomes" id="UP001447008">
    <property type="component" value="Unassembled WGS sequence"/>
</dbReference>